<comment type="similarity">
    <text evidence="2">Belongs to the mitochondrion-specific ribosomal protein mS23 family.</text>
</comment>
<dbReference type="PANTHER" id="PTHR15925">
    <property type="entry name" value="MITOCHONDRIAL RIBOSOMAL PROTEIN S23"/>
    <property type="match status" value="1"/>
</dbReference>
<dbReference type="EMBL" id="KB310797">
    <property type="protein sequence ID" value="ELT90724.1"/>
    <property type="molecule type" value="Genomic_DNA"/>
</dbReference>
<dbReference type="AlphaFoldDB" id="R7TAJ1"/>
<proteinExistence type="inferred from homology"/>
<evidence type="ECO:0000313" key="9">
    <source>
        <dbReference type="EnsemblMetazoa" id="CapteP48258"/>
    </source>
</evidence>
<protein>
    <recommendedName>
        <fullName evidence="6">Small ribosomal subunit protein mS23</fullName>
    </recommendedName>
</protein>
<sequence>MAGSRAEKIGTVFTRVTGLLRSGALKHDDRPLWYDVMAAFPPSTEPKYDRLKLQQPPRNILYPEDNIRAKFSMAYSSPGVYDMRNPNDKSICQKFVDKYREIEKSTTEGDIFEATAKALEAEGIHL</sequence>
<dbReference type="CDD" id="cd23701">
    <property type="entry name" value="At1g26750"/>
    <property type="match status" value="1"/>
</dbReference>
<dbReference type="GO" id="GO:0006412">
    <property type="term" value="P:translation"/>
    <property type="evidence" value="ECO:0007669"/>
    <property type="project" value="InterPro"/>
</dbReference>
<dbReference type="STRING" id="283909.R7TAJ1"/>
<keyword evidence="4" id="KW-0496">Mitochondrion</keyword>
<dbReference type="HOGENOM" id="CLU_113868_2_0_1"/>
<feature type="domain" description="Small ribosomal subunit protein mS23 conserved" evidence="7">
    <location>
        <begin position="2"/>
        <end position="123"/>
    </location>
</feature>
<evidence type="ECO:0000259" key="7">
    <source>
        <dbReference type="Pfam" id="PF10484"/>
    </source>
</evidence>
<keyword evidence="10" id="KW-1185">Reference proteome</keyword>
<dbReference type="Proteomes" id="UP000014760">
    <property type="component" value="Unassembled WGS sequence"/>
</dbReference>
<dbReference type="EnsemblMetazoa" id="CapteT48258">
    <property type="protein sequence ID" value="CapteP48258"/>
    <property type="gene ID" value="CapteG48258"/>
</dbReference>
<evidence type="ECO:0000256" key="2">
    <source>
        <dbReference type="ARBA" id="ARBA00009864"/>
    </source>
</evidence>
<dbReference type="InterPro" id="IPR019520">
    <property type="entry name" value="Ribosomal_mS23_met"/>
</dbReference>
<gene>
    <name evidence="8" type="ORF">CAPTEDRAFT_48258</name>
</gene>
<evidence type="ECO:0000256" key="5">
    <source>
        <dbReference type="ARBA" id="ARBA00023274"/>
    </source>
</evidence>
<accession>R7TAJ1</accession>
<evidence type="ECO:0000313" key="8">
    <source>
        <dbReference type="EMBL" id="ELT90724.1"/>
    </source>
</evidence>
<dbReference type="GO" id="GO:0005840">
    <property type="term" value="C:ribosome"/>
    <property type="evidence" value="ECO:0007669"/>
    <property type="project" value="InterPro"/>
</dbReference>
<feature type="non-terminal residue" evidence="8">
    <location>
        <position position="126"/>
    </location>
</feature>
<reference evidence="9" key="3">
    <citation type="submission" date="2015-06" db="UniProtKB">
        <authorList>
            <consortium name="EnsemblMetazoa"/>
        </authorList>
    </citation>
    <scope>IDENTIFICATION</scope>
</reference>
<dbReference type="OrthoDB" id="10012356at2759"/>
<dbReference type="FunCoup" id="R7TAJ1">
    <property type="interactions" value="400"/>
</dbReference>
<evidence type="ECO:0000256" key="6">
    <source>
        <dbReference type="ARBA" id="ARBA00035137"/>
    </source>
</evidence>
<comment type="subcellular location">
    <subcellularLocation>
        <location evidence="1">Mitochondrion</location>
    </subcellularLocation>
</comment>
<reference evidence="10" key="1">
    <citation type="submission" date="2012-12" db="EMBL/GenBank/DDBJ databases">
        <authorList>
            <person name="Hellsten U."/>
            <person name="Grimwood J."/>
            <person name="Chapman J.A."/>
            <person name="Shapiro H."/>
            <person name="Aerts A."/>
            <person name="Otillar R.P."/>
            <person name="Terry A.Y."/>
            <person name="Boore J.L."/>
            <person name="Simakov O."/>
            <person name="Marletaz F."/>
            <person name="Cho S.-J."/>
            <person name="Edsinger-Gonzales E."/>
            <person name="Havlak P."/>
            <person name="Kuo D.-H."/>
            <person name="Larsson T."/>
            <person name="Lv J."/>
            <person name="Arendt D."/>
            <person name="Savage R."/>
            <person name="Osoegawa K."/>
            <person name="de Jong P."/>
            <person name="Lindberg D.R."/>
            <person name="Seaver E.C."/>
            <person name="Weisblat D.A."/>
            <person name="Putnam N.H."/>
            <person name="Grigoriev I.V."/>
            <person name="Rokhsar D.S."/>
        </authorList>
    </citation>
    <scope>NUCLEOTIDE SEQUENCE</scope>
    <source>
        <strain evidence="10">I ESC-2004</strain>
    </source>
</reference>
<dbReference type="EMBL" id="AMQN01014199">
    <property type="status" value="NOT_ANNOTATED_CDS"/>
    <property type="molecule type" value="Genomic_DNA"/>
</dbReference>
<dbReference type="GO" id="GO:0005739">
    <property type="term" value="C:mitochondrion"/>
    <property type="evidence" value="ECO:0007669"/>
    <property type="project" value="InterPro"/>
</dbReference>
<name>R7TAJ1_CAPTE</name>
<keyword evidence="3" id="KW-0689">Ribosomal protein</keyword>
<organism evidence="8">
    <name type="scientific">Capitella teleta</name>
    <name type="common">Polychaete worm</name>
    <dbReference type="NCBI Taxonomy" id="283909"/>
    <lineage>
        <taxon>Eukaryota</taxon>
        <taxon>Metazoa</taxon>
        <taxon>Spiralia</taxon>
        <taxon>Lophotrochozoa</taxon>
        <taxon>Annelida</taxon>
        <taxon>Polychaeta</taxon>
        <taxon>Sedentaria</taxon>
        <taxon>Scolecida</taxon>
        <taxon>Capitellidae</taxon>
        <taxon>Capitella</taxon>
    </lineage>
</organism>
<dbReference type="EMBL" id="AMQN01014198">
    <property type="status" value="NOT_ANNOTATED_CDS"/>
    <property type="molecule type" value="Genomic_DNA"/>
</dbReference>
<evidence type="ECO:0000256" key="4">
    <source>
        <dbReference type="ARBA" id="ARBA00023128"/>
    </source>
</evidence>
<dbReference type="Pfam" id="PF10484">
    <property type="entry name" value="MRP-S23"/>
    <property type="match status" value="1"/>
</dbReference>
<dbReference type="OMA" id="RNICYPE"/>
<dbReference type="InterPro" id="IPR059242">
    <property type="entry name" value="mS23_dom"/>
</dbReference>
<dbReference type="InterPro" id="IPR023611">
    <property type="entry name" value="mS23_dom_met"/>
</dbReference>
<evidence type="ECO:0000256" key="1">
    <source>
        <dbReference type="ARBA" id="ARBA00004173"/>
    </source>
</evidence>
<evidence type="ECO:0000256" key="3">
    <source>
        <dbReference type="ARBA" id="ARBA00022980"/>
    </source>
</evidence>
<evidence type="ECO:0000313" key="10">
    <source>
        <dbReference type="Proteomes" id="UP000014760"/>
    </source>
</evidence>
<dbReference type="PANTHER" id="PTHR15925:SF2">
    <property type="entry name" value="SMALL RIBOSOMAL SUBUNIT PROTEIN MS23"/>
    <property type="match status" value="1"/>
</dbReference>
<dbReference type="GO" id="GO:0003735">
    <property type="term" value="F:structural constituent of ribosome"/>
    <property type="evidence" value="ECO:0007669"/>
    <property type="project" value="InterPro"/>
</dbReference>
<reference evidence="8 10" key="2">
    <citation type="journal article" date="2013" name="Nature">
        <title>Insights into bilaterian evolution from three spiralian genomes.</title>
        <authorList>
            <person name="Simakov O."/>
            <person name="Marletaz F."/>
            <person name="Cho S.J."/>
            <person name="Edsinger-Gonzales E."/>
            <person name="Havlak P."/>
            <person name="Hellsten U."/>
            <person name="Kuo D.H."/>
            <person name="Larsson T."/>
            <person name="Lv J."/>
            <person name="Arendt D."/>
            <person name="Savage R."/>
            <person name="Osoegawa K."/>
            <person name="de Jong P."/>
            <person name="Grimwood J."/>
            <person name="Chapman J.A."/>
            <person name="Shapiro H."/>
            <person name="Aerts A."/>
            <person name="Otillar R.P."/>
            <person name="Terry A.Y."/>
            <person name="Boore J.L."/>
            <person name="Grigoriev I.V."/>
            <person name="Lindberg D.R."/>
            <person name="Seaver E.C."/>
            <person name="Weisblat D.A."/>
            <person name="Putnam N.H."/>
            <person name="Rokhsar D.S."/>
        </authorList>
    </citation>
    <scope>NUCLEOTIDE SEQUENCE</scope>
    <source>
        <strain evidence="8 10">I ESC-2004</strain>
    </source>
</reference>
<keyword evidence="5" id="KW-0687">Ribonucleoprotein</keyword>